<proteinExistence type="predicted"/>
<evidence type="ECO:0000256" key="3">
    <source>
        <dbReference type="ARBA" id="ARBA00022723"/>
    </source>
</evidence>
<evidence type="ECO:0000313" key="10">
    <source>
        <dbReference type="Proteomes" id="UP000789508"/>
    </source>
</evidence>
<feature type="compositionally biased region" description="Basic and acidic residues" evidence="7">
    <location>
        <begin position="55"/>
        <end position="65"/>
    </location>
</feature>
<dbReference type="PANTHER" id="PTHR22605:SF1">
    <property type="entry name" value="RZ-TYPE DOMAIN-CONTAINING PROTEIN"/>
    <property type="match status" value="1"/>
</dbReference>
<keyword evidence="5" id="KW-0862">Zinc</keyword>
<gene>
    <name evidence="9" type="ORF">ALEPTO_LOCUS1470</name>
</gene>
<dbReference type="SUPFAM" id="SSF52540">
    <property type="entry name" value="P-loop containing nucleoside triphosphate hydrolases"/>
    <property type="match status" value="2"/>
</dbReference>
<feature type="region of interest" description="Disordered" evidence="7">
    <location>
        <begin position="3427"/>
        <end position="3476"/>
    </location>
</feature>
<dbReference type="InterPro" id="IPR031248">
    <property type="entry name" value="RNF213"/>
</dbReference>
<name>A0A9N8YZ40_9GLOM</name>
<dbReference type="PROSITE" id="PS51981">
    <property type="entry name" value="ZF_RZ"/>
    <property type="match status" value="1"/>
</dbReference>
<feature type="region of interest" description="Disordered" evidence="7">
    <location>
        <begin position="1"/>
        <end position="276"/>
    </location>
</feature>
<feature type="region of interest" description="Disordered" evidence="7">
    <location>
        <begin position="4782"/>
        <end position="4818"/>
    </location>
</feature>
<evidence type="ECO:0000256" key="5">
    <source>
        <dbReference type="ARBA" id="ARBA00022833"/>
    </source>
</evidence>
<dbReference type="InterPro" id="IPR003593">
    <property type="entry name" value="AAA+_ATPase"/>
</dbReference>
<dbReference type="InterPro" id="IPR013783">
    <property type="entry name" value="Ig-like_fold"/>
</dbReference>
<dbReference type="Gene3D" id="3.40.50.300">
    <property type="entry name" value="P-loop containing nucleotide triphosphate hydrolases"/>
    <property type="match status" value="2"/>
</dbReference>
<organism evidence="9 10">
    <name type="scientific">Ambispora leptoticha</name>
    <dbReference type="NCBI Taxonomy" id="144679"/>
    <lineage>
        <taxon>Eukaryota</taxon>
        <taxon>Fungi</taxon>
        <taxon>Fungi incertae sedis</taxon>
        <taxon>Mucoromycota</taxon>
        <taxon>Glomeromycotina</taxon>
        <taxon>Glomeromycetes</taxon>
        <taxon>Archaeosporales</taxon>
        <taxon>Ambisporaceae</taxon>
        <taxon>Ambispora</taxon>
    </lineage>
</organism>
<dbReference type="Gene3D" id="2.60.40.10">
    <property type="entry name" value="Immunoglobulins"/>
    <property type="match status" value="1"/>
</dbReference>
<sequence>NREEKSKEINKQTSSEFTKRIRQDLVTDLPPMKQEQLNRPYGYSSGHETSPQVTRNREEKSKEINKQTSFEFTKGIRQDLVTDLPPMKQEQLNRPYDYSSGHETSPQVTRNREEKSKEINKQTSSEFTRRIRQDLVTDLPPMKQDSYSYDTLPQVTRNREEKSKGLNNQVSSESTKNNSKKNVNEHQRVATNSDVNNNRFNDHQDLVADPLRPIKGEQFGRPHDGPDTSPQVTRNREEESKENNQIPPESTKNNSKRSVNEPPRVATNSNVNNNRFNDHQDLVADSVSKMEQEQSHDITVSFHVHMPSSLKGDSQITVFGNIPELGEWERPCVAFRYYGVDYWISEPIKISMSSIEKVENICYKYAILKTRTSFWGKKEHTRVFEGKGPHDNRMLDLGKTNFYDIWRASYEYPMRGPKECLFVKDIYSSLSERNLKEKIMEYQSLRKAYPGLIVSSTSLNFIENNAKEINTFGQKIFLCILLGYYIEHYHNANKSFQAFFQLPESFPSSPLLEGLYRITSDSLPSNTTHLLLPTISTLVKQNSSPVFNGFEWMNLFAVAPVIDPNYTFLDDIQKWEYDENNSILLKESLENKAKPAIDNIKSTKQYKIIIKKLISLTTTIDMLVFLWQNMVRSEITKDSFLYSEVHDHTREHFYKLIASKNAEVLLECLNKLSNDFHSLVAQKIRKKVLEILQSQKYHWTKRSVDSISCLLCEDRLSWPTNEVFQALDLISKSNNFQLLESFPKSLHDVIESVFEYREQNFWKKLSIICIRWYQRILLVRNDNAAVHQTNGNVVNDVFFYLSQIYPIVAAVESITDSLQDIAIKQIENYNHDLVFRATSLIGNMHQNVQNCFEKMIKKRLDDVIQKSDAQKLLGHIMDICGCDNQNQGLKVPNKFSDEILLYMMNCLQKQISDSLSTGKIVSDNFHAFLLESAGFWVVVLQAHGTVKRLNSNMLVQKVKTTIVHLAELIKKSTIKITLLRNVLKHSNRDLIRYFGAVKDNKIKITENELQSVREEYTAFENRFMHLNDFYTHFCSDPRLTDAHEYIKDMDYKMQSFEDTTLSDILSVYWDMHESILNIAEKSHLYINSQTFSNVFEDSLKKETQELSVLVIAESIMPKTLIKHETLVKKCNNLKTIKVSEALLLWENTKNIDEELEFLSDIKYLRISKELKDSIRDLVSVSKWKERLQQLINAAEICNVEDKRKKFAKLLENIDNQENSFGDLSRAIQEVNKSYGAISDDCWSLIKELSTANKFIEFLRRNAEYDLKNLINAVDDHSDEQLIREDTVSSLIQIKHFLLPIVGDADKNKISGIDAFIKELSSISNKNPALSKKLTLCNLHRLALENMCANILRKGEVTKKRIKNAATIGIYEFQRPAKEDNCTVQLTYYWQDQPAKYTLNDLLDLRGRALLIAKSANSVKQMPTDEEDEDDFDESYINKFVHDLDMVQEILKVASKLIQLGHFKYRELQEKVEVKNEEEINGLLEKLFGDLTEWETMINQAQEHYYYLTFYPARHILTFYDYFFENSNNLEIKNSCEILLKYVNKQAKLPPANANHAITCETASYDKIFGEIGKILHNIFESTPKRIRNISASINCIHSDVVKSGQLFVASCDKGRMENTIMSLFANYKTYPEPWQIFICRSNTTAEELSLFIKRCFLAASNGYENRLFCIANLEVLDVELQYNLVNDIRALSETKKQYDLALICCPEPGIHHHITDQFREHVHVSNGLDSDSMKNIYGEICQDVIRVSSDLSGQGKTEWIRQTSMAKGLIPRSFLVSDDIQYGKFVRQLKENNLRREFESIHFNILSVKNPGELNRFLFELLTLGMVSNGVDIVELPDTSIYIEVASTVDQYLLNSLPFTEYLTKKELEWDDEHFIASREPTSPIQVVARYLDAYNRKILNETDISILTGDPIPANRCQELLNKYFFEETAKSIYSYRYIEIFTNVLADQLIRMSASTYFQVENIELMVDERNRNIRALLMEQFIETGKEFATRSIASKLAQIENDKASQSENIAEFDTARLGAILPWEESNHLLVVFLSQSPDSIAAFYNDREKVPASVKKLLQSQQANRENPELEDYHEMPPEILLNKLESLARKSMKELVLPHYALSADNLLKMALILLRARARIPVVICGEAGCGKTSLIHFLSMMVEVEFESLNLHAGIQEEKILESINKATNKAKKGEVWMFFDEINTCNHIGMLADLIAHRTLNGKLIHHNIRLFAAANPYRLRIKAQSSAGLKAKQSRYEERNRLVYQVNPLPDQILDYVWDYGILKRKDEYLYIQIMVKSLGETAFKIGLPELLSESQQFIRDTEEPYSVSLRDVKRTIKLVRFFHASFNQRDKNNNKHKISIWVRSCCLALGLCYQARLYEKDLRLQYRRKMTAIFRTKTILMKEEEFDTIIKEEQLDYFNRMIVGPSIAANSALLENILVMIVSILTRIPVFIIGAPGSSKSLAIRIISQNLRGIDSHDPYFRRLPGVYVVPHQGSTSSTSEGIIKVFDKARNYQKTSSTEFKVNAVVLLDEVGLAETSPFNPLKVLHSLLEPSFRDEKESDSDLENSDNPNNEKKFSDCPEVSVIGISNWRLDNSKSSRALLVQRPKFDRADLLETSRRILGKRFQKKYEFLADAYLEYEKNQIHPNFHAKSLHEGLIRNFGGTEKTQELCKEYFGQVLNNLNGKVYDLRQIPVDELINKNLEDKNARHLMVIGKSDSLIDILTYHLRQKQLDPVVICGSQFPDDQEDYAYAVLKRIMICVEAGRPLILSDLDIIYGSLYDLWNQNYYTAGTKEDPKHFTRVALGAYSNPMCFVHENFRCILIMDERKIKLAEPPLLNRFEKQRMSINDTLNDKQKHFVENLSFWVRQISNLAGTDFSVNDMFIGFNAEETVQSLVIDNCQKYTNLDDGEFIMTKCKESLISIATADGIVRSEKSALATTNPNEVAYWKNFYLVHQRHDDLYTYFEELLHVDNNSIATAEPKSYQTIINTFSNIHTDVRSILKGITCQVDKLSTFKTEAQLQNRVKHFWLESDSRLLILQCDVSVLKTRCIKLAKFIIEQSRAEYLARSQQPSKHACIILHTQRKNDANSCSFNFMCGWEQITIELLNPQESTLSNLLNGNLGITIESSYPFKNVIQQELLWCLSCIKYPATPKSVTHLRYLLQEIPNHPNFINIIKERVQQYLPEYDTNNWQLQVASDKRSLCLYTSLLAALQSFVRETIRKPIAKILCSLERLSATQTFLEIDNASEENDLLLFWSEIFMDKRIVNIDELQEPKPDLFRMPNPQHKLCFPFSFYFFNRINSFEKFYREDVSQLSEDENNLDDEARLLNPIMENLQTSFTKRILAAIPALRSPYVNNSMGLYYNDFITILSSEIIGENTEKLMSYIIRSELTEKDIRNPIKLHIYWWNNADSMMSKLCLAKLCPNVVETMLSSDYFGENSGDQDDEQENGENQENNALHTTVEDADDDDDDDLNNRQNDESEHYSMVELLATRAHKKSSHKHEEDKGKGKETEIQNYLLVQTINMVFEKLYDLADEEEQSGNEDDQIQHRENIRDWQRLVNIILLHCSKLSISSNTESFNLLRICNDLVSAKSIPLREIRKLIYSPQRDISDELLSIETINTIFELLDKLDIKESQSNPRQSFIMRCLNIIELDSPIREYLYEKIFSQKPFPLIGSIVLRIFEAETGDDELKNVFLDLIENPQKILRMSSRLQVINECLKKNGINSQMAALCTDVIQKGCFASLIIGELAPSFRQAIEVLCEPKNAEPLQLLSSIAYFKEFVSMFWRSIDSLDNSLNQKIQFTFMETDQTYNLIEAITQSLSLPNPLIHSLAIYFLKELRSLGFSVEQIKQLSLVQREYLPWISELPWDDTKRSRLPFNPYWILDAYTVAENAYKYSYSVFNNSRFDTLLKSLLQSHRVDERVAFIGLILARLHSPRIIAEELNNNEKKIYNYLRNQIQQMNLQIVYKDTVMKLFENKHPLIQLNPQTNDFQLLMVSVIIHIVAVIASLPPDHSPLSVYLHRLQACQETFILTCPTDLESVFLNVLFTSTHKLDGNNRRLTRYKCKCGYIYYIGNCGLPSSNDDKSVCPECKSTLGGKHHHFSSIDHKVPVGHEKLDATPLNKNDRQEDQTGYIVETCSTDQYLSVRAMTPASYRILHLFVHAIFGISAPSSTVQNFFGNVPDPVRYCLDHINNDWELDPVNLNTADERDQWERFFTNNLVVPLVKNVNGTAADLLTKLEAAATAADQGSGILEKEICETIEISEQYSIEYLPRLWRKIGNTTFDNLHAYFTSNQQNSLKYPFLDLFFKYEQKLNLIKNIRPIVKFVQLLSKQLGHLITRKQAQDTTFKAFIDKQTKESDENESHNLKSAFKNFKDAWNSVIPYVTRFQCHELEQKPTINEESSIILGLVEPKGESLYLCAILDYLVSLQNEFLQEVVTIPPGNCSSLRFLETEGIREDDLDAPSTSAATTRDPHILYYLKSMRLENIRPSNIIQYEWDDEILEFSQRNLEVLHGEEIAYDLYKMEMELARSLVFGKVYIEAISNNMYLENFLYHMELFHASMTLINDVKELIPQEPLPDRIKRNYNGQEGSISLENPMDLRSFLEILLCFVKRTAISDGEMPIVEFIKQWMNRSNSISENKIFQMELQLKHIVALYELIEDNVADLMMESIDNKYKSKLPDDMREEIKEVVEFESITQQKSKKFPAVIFASALKRFIVRYLLLEDKIRSNDPLYLYVCDVSLNCWPSDITEELLDLFPVELLVEHTYEAYQLIRSILWKNELKKRQAREENMRAKHHRASAVASSSRPSPNPKKKKGKTKFDKL</sequence>
<keyword evidence="10" id="KW-1185">Reference proteome</keyword>
<evidence type="ECO:0000256" key="6">
    <source>
        <dbReference type="ARBA" id="ARBA00022859"/>
    </source>
</evidence>
<dbReference type="GO" id="GO:0005737">
    <property type="term" value="C:cytoplasm"/>
    <property type="evidence" value="ECO:0007669"/>
    <property type="project" value="UniProtKB-SubCell"/>
</dbReference>
<feature type="compositionally biased region" description="Acidic residues" evidence="7">
    <location>
        <begin position="3434"/>
        <end position="3444"/>
    </location>
</feature>
<dbReference type="EMBL" id="CAJVPS010000163">
    <property type="protein sequence ID" value="CAG8459689.1"/>
    <property type="molecule type" value="Genomic_DNA"/>
</dbReference>
<evidence type="ECO:0000259" key="8">
    <source>
        <dbReference type="PROSITE" id="PS51981"/>
    </source>
</evidence>
<dbReference type="GO" id="GO:0005524">
    <property type="term" value="F:ATP binding"/>
    <property type="evidence" value="ECO:0007669"/>
    <property type="project" value="InterPro"/>
</dbReference>
<keyword evidence="6" id="KW-0391">Immunity</keyword>
<dbReference type="GO" id="GO:0030246">
    <property type="term" value="F:carbohydrate binding"/>
    <property type="evidence" value="ECO:0007669"/>
    <property type="project" value="InterPro"/>
</dbReference>
<dbReference type="InterPro" id="IPR027417">
    <property type="entry name" value="P-loop_NTPase"/>
</dbReference>
<dbReference type="Proteomes" id="UP000789508">
    <property type="component" value="Unassembled WGS sequence"/>
</dbReference>
<evidence type="ECO:0000256" key="7">
    <source>
        <dbReference type="SAM" id="MobiDB-lite"/>
    </source>
</evidence>
<dbReference type="OrthoDB" id="2423195at2759"/>
<evidence type="ECO:0000256" key="1">
    <source>
        <dbReference type="ARBA" id="ARBA00004496"/>
    </source>
</evidence>
<dbReference type="InterPro" id="IPR013784">
    <property type="entry name" value="Carb-bd-like_fold"/>
</dbReference>
<feature type="domain" description="RZ-type" evidence="8">
    <location>
        <begin position="4027"/>
        <end position="4112"/>
    </location>
</feature>
<dbReference type="Pfam" id="PF07728">
    <property type="entry name" value="AAA_5"/>
    <property type="match status" value="1"/>
</dbReference>
<feature type="compositionally biased region" description="Basic and acidic residues" evidence="7">
    <location>
        <begin position="110"/>
        <end position="120"/>
    </location>
</feature>
<dbReference type="InterPro" id="IPR046439">
    <property type="entry name" value="ZF_RZ_dom"/>
</dbReference>
<feature type="compositionally biased region" description="Basic and acidic residues" evidence="7">
    <location>
        <begin position="3466"/>
        <end position="3476"/>
    </location>
</feature>
<feature type="compositionally biased region" description="Polar residues" evidence="7">
    <location>
        <begin position="266"/>
        <end position="275"/>
    </location>
</feature>
<feature type="non-terminal residue" evidence="9">
    <location>
        <position position="4818"/>
    </location>
</feature>
<dbReference type="SUPFAM" id="SSF49452">
    <property type="entry name" value="Starch-binding domain-like"/>
    <property type="match status" value="1"/>
</dbReference>
<dbReference type="GO" id="GO:0016887">
    <property type="term" value="F:ATP hydrolysis activity"/>
    <property type="evidence" value="ECO:0007669"/>
    <property type="project" value="InterPro"/>
</dbReference>
<feature type="compositionally biased region" description="Basic and acidic residues" evidence="7">
    <location>
        <begin position="1"/>
        <end position="10"/>
    </location>
</feature>
<comment type="subcellular location">
    <subcellularLocation>
        <location evidence="1">Cytoplasm</location>
    </subcellularLocation>
</comment>
<dbReference type="GO" id="GO:0004842">
    <property type="term" value="F:ubiquitin-protein transferase activity"/>
    <property type="evidence" value="ECO:0007669"/>
    <property type="project" value="InterPro"/>
</dbReference>
<keyword evidence="3" id="KW-0479">Metal-binding</keyword>
<dbReference type="GO" id="GO:0002376">
    <property type="term" value="P:immune system process"/>
    <property type="evidence" value="ECO:0007669"/>
    <property type="project" value="UniProtKB-KW"/>
</dbReference>
<dbReference type="Pfam" id="PF20173">
    <property type="entry name" value="ZnF_RZ-type"/>
    <property type="match status" value="1"/>
</dbReference>
<feature type="compositionally biased region" description="Polar residues" evidence="7">
    <location>
        <begin position="189"/>
        <end position="199"/>
    </location>
</feature>
<reference evidence="9" key="1">
    <citation type="submission" date="2021-06" db="EMBL/GenBank/DDBJ databases">
        <authorList>
            <person name="Kallberg Y."/>
            <person name="Tangrot J."/>
            <person name="Rosling A."/>
        </authorList>
    </citation>
    <scope>NUCLEOTIDE SEQUENCE</scope>
    <source>
        <strain evidence="9">FL130A</strain>
    </source>
</reference>
<feature type="compositionally biased region" description="Polar residues" evidence="7">
    <location>
        <begin position="145"/>
        <end position="156"/>
    </location>
</feature>
<evidence type="ECO:0000256" key="2">
    <source>
        <dbReference type="ARBA" id="ARBA00022490"/>
    </source>
</evidence>
<feature type="compositionally biased region" description="Low complexity" evidence="7">
    <location>
        <begin position="170"/>
        <end position="181"/>
    </location>
</feature>
<dbReference type="PANTHER" id="PTHR22605">
    <property type="entry name" value="RZ-TYPE DOMAIN-CONTAINING PROTEIN"/>
    <property type="match status" value="1"/>
</dbReference>
<feature type="region of interest" description="Disordered" evidence="7">
    <location>
        <begin position="2548"/>
        <end position="2569"/>
    </location>
</feature>
<accession>A0A9N8YZ40</accession>
<evidence type="ECO:0000313" key="9">
    <source>
        <dbReference type="EMBL" id="CAG8459689.1"/>
    </source>
</evidence>
<dbReference type="GO" id="GO:0008270">
    <property type="term" value="F:zinc ion binding"/>
    <property type="evidence" value="ECO:0007669"/>
    <property type="project" value="UniProtKB-KW"/>
</dbReference>
<feature type="compositionally biased region" description="Basic and acidic residues" evidence="7">
    <location>
        <begin position="200"/>
        <end position="226"/>
    </location>
</feature>
<dbReference type="CDD" id="cd00009">
    <property type="entry name" value="AAA"/>
    <property type="match status" value="1"/>
</dbReference>
<keyword evidence="2" id="KW-0963">Cytoplasm</keyword>
<comment type="caution">
    <text evidence="9">The sequence shown here is derived from an EMBL/GenBank/DDBJ whole genome shotgun (WGS) entry which is preliminary data.</text>
</comment>
<feature type="compositionally biased region" description="Polar residues" evidence="7">
    <location>
        <begin position="243"/>
        <end position="257"/>
    </location>
</feature>
<dbReference type="InterPro" id="IPR011704">
    <property type="entry name" value="ATPase_dyneun-rel_AAA"/>
</dbReference>
<protein>
    <submittedName>
        <fullName evidence="9">1476_t:CDS:1</fullName>
    </submittedName>
</protein>
<evidence type="ECO:0000256" key="4">
    <source>
        <dbReference type="ARBA" id="ARBA00022771"/>
    </source>
</evidence>
<dbReference type="SMART" id="SM00382">
    <property type="entry name" value="AAA"/>
    <property type="match status" value="2"/>
</dbReference>
<keyword evidence="4" id="KW-0863">Zinc-finger</keyword>
<feature type="compositionally biased region" description="Acidic residues" evidence="7">
    <location>
        <begin position="3456"/>
        <end position="3465"/>
    </location>
</feature>